<dbReference type="InterPro" id="IPR027359">
    <property type="entry name" value="Volt_channel_dom_sf"/>
</dbReference>
<keyword evidence="9" id="KW-0406">Ion transport</keyword>
<evidence type="ECO:0000256" key="3">
    <source>
        <dbReference type="ARBA" id="ARBA00022475"/>
    </source>
</evidence>
<evidence type="ECO:0000256" key="1">
    <source>
        <dbReference type="ARBA" id="ARBA00004651"/>
    </source>
</evidence>
<dbReference type="Gene3D" id="1.10.287.70">
    <property type="match status" value="1"/>
</dbReference>
<keyword evidence="8 13" id="KW-1133">Transmembrane helix</keyword>
<sequence length="337" mass="38249">MKQRKQSDLEYCDANNVVRRTSLHGKALMVLVSGKESNYRKYQAIVYNFLERPKSHASIAYHIVVFTSVLTCLITSVLSTVQYVMEPASNALVYMELVLLIWFFVEYVVRIWSSGCRSRYQGWRGRLRFARRPFCIVDVILIVSSVVVLAGDNDNNVFAASALRGLRFFQILRMIRVDRRAGSFKLLAAVVYAHRQELLTTMYIGFLGLIFSSFLIYLVEKKQNQNITSYADALWWGVITLCTVGYGDTVPQTWIGKVIAACCAVAGISFFALPASILGSGFALKVQQQQRQKHLIRRRIPAATLIQCLWRCYAADKRSTSQATWAMYRKAPSTSTK</sequence>
<dbReference type="FunFam" id="1.20.120.350:FF:000017">
    <property type="entry name" value="potassium voltage-gated channel subfamily KQT member 1"/>
    <property type="match status" value="1"/>
</dbReference>
<keyword evidence="3" id="KW-1003">Cell membrane</keyword>
<evidence type="ECO:0000313" key="15">
    <source>
        <dbReference type="EMBL" id="VDK76274.1"/>
    </source>
</evidence>
<dbReference type="SUPFAM" id="SSF81324">
    <property type="entry name" value="Voltage-gated potassium channels"/>
    <property type="match status" value="1"/>
</dbReference>
<feature type="transmembrane region" description="Helical" evidence="13">
    <location>
        <begin position="227"/>
        <end position="246"/>
    </location>
</feature>
<keyword evidence="5 13" id="KW-0812">Transmembrane</keyword>
<dbReference type="GO" id="GO:0008076">
    <property type="term" value="C:voltage-gated potassium channel complex"/>
    <property type="evidence" value="ECO:0007669"/>
    <property type="project" value="TreeGrafter"/>
</dbReference>
<evidence type="ECO:0000256" key="6">
    <source>
        <dbReference type="ARBA" id="ARBA00022882"/>
    </source>
</evidence>
<dbReference type="PANTHER" id="PTHR47735">
    <property type="entry name" value="POTASSIUM VOLTAGE-GATED CHANNEL SUBFAMILY KQT MEMBER 4"/>
    <property type="match status" value="1"/>
</dbReference>
<dbReference type="GO" id="GO:0005249">
    <property type="term" value="F:voltage-gated potassium channel activity"/>
    <property type="evidence" value="ECO:0007669"/>
    <property type="project" value="InterPro"/>
</dbReference>
<dbReference type="PANTHER" id="PTHR47735:SF9">
    <property type="entry name" value="POTASSIUM VOLTAGE-GATED CHANNEL SUBFAMILY KQT MEMBER 4-LIKE ISOFORM X1"/>
    <property type="match status" value="1"/>
</dbReference>
<keyword evidence="16" id="KW-1185">Reference proteome</keyword>
<feature type="transmembrane region" description="Helical" evidence="13">
    <location>
        <begin position="59"/>
        <end position="85"/>
    </location>
</feature>
<evidence type="ECO:0000256" key="5">
    <source>
        <dbReference type="ARBA" id="ARBA00022692"/>
    </source>
</evidence>
<dbReference type="PRINTS" id="PR00169">
    <property type="entry name" value="KCHANNEL"/>
</dbReference>
<dbReference type="Gene3D" id="1.20.120.350">
    <property type="entry name" value="Voltage-gated potassium channels. Chain C"/>
    <property type="match status" value="1"/>
</dbReference>
<feature type="transmembrane region" description="Helical" evidence="13">
    <location>
        <begin position="258"/>
        <end position="284"/>
    </location>
</feature>
<keyword evidence="4" id="KW-0633">Potassium transport</keyword>
<dbReference type="InterPro" id="IPR005821">
    <property type="entry name" value="Ion_trans_dom"/>
</dbReference>
<feature type="transmembrane region" description="Helical" evidence="13">
    <location>
        <begin position="202"/>
        <end position="220"/>
    </location>
</feature>
<comment type="catalytic activity">
    <reaction evidence="12">
        <text>K(+)(in) = K(+)(out)</text>
        <dbReference type="Rhea" id="RHEA:29463"/>
        <dbReference type="ChEBI" id="CHEBI:29103"/>
    </reaction>
</comment>
<keyword evidence="7" id="KW-0630">Potassium</keyword>
<keyword evidence="10 13" id="KW-0472">Membrane</keyword>
<name>A0A3P6UD69_DIBLA</name>
<evidence type="ECO:0000256" key="13">
    <source>
        <dbReference type="SAM" id="Phobius"/>
    </source>
</evidence>
<evidence type="ECO:0000256" key="2">
    <source>
        <dbReference type="ARBA" id="ARBA00022448"/>
    </source>
</evidence>
<proteinExistence type="predicted"/>
<evidence type="ECO:0000259" key="14">
    <source>
        <dbReference type="Pfam" id="PF00520"/>
    </source>
</evidence>
<dbReference type="Gene3D" id="6.10.140.1910">
    <property type="match status" value="1"/>
</dbReference>
<keyword evidence="2" id="KW-0813">Transport</keyword>
<reference evidence="15 16" key="1">
    <citation type="submission" date="2018-11" db="EMBL/GenBank/DDBJ databases">
        <authorList>
            <consortium name="Pathogen Informatics"/>
        </authorList>
    </citation>
    <scope>NUCLEOTIDE SEQUENCE [LARGE SCALE GENOMIC DNA]</scope>
</reference>
<keyword evidence="11" id="KW-0407">Ion channel</keyword>
<comment type="subcellular location">
    <subcellularLocation>
        <location evidence="1">Cell membrane</location>
        <topology evidence="1">Multi-pass membrane protein</topology>
    </subcellularLocation>
</comment>
<dbReference type="FunFam" id="1.10.287.70:FF:000016">
    <property type="entry name" value="Putative potassium voltage-gated channel subfamily KQT member 2"/>
    <property type="match status" value="1"/>
</dbReference>
<feature type="transmembrane region" description="Helical" evidence="13">
    <location>
        <begin position="91"/>
        <end position="112"/>
    </location>
</feature>
<evidence type="ECO:0000256" key="9">
    <source>
        <dbReference type="ARBA" id="ARBA00023065"/>
    </source>
</evidence>
<dbReference type="AlphaFoldDB" id="A0A3P6UD69"/>
<dbReference type="InterPro" id="IPR003937">
    <property type="entry name" value="K_chnl_volt-dep_KCNQ"/>
</dbReference>
<gene>
    <name evidence="15" type="ORF">DILT_LOCUS2736</name>
</gene>
<evidence type="ECO:0000313" key="16">
    <source>
        <dbReference type="Proteomes" id="UP000281553"/>
    </source>
</evidence>
<protein>
    <recommendedName>
        <fullName evidence="14">Ion transport domain-containing protein</fullName>
    </recommendedName>
</protein>
<dbReference type="OrthoDB" id="8879391at2759"/>
<dbReference type="Proteomes" id="UP000281553">
    <property type="component" value="Unassembled WGS sequence"/>
</dbReference>
<dbReference type="Pfam" id="PF00520">
    <property type="entry name" value="Ion_trans"/>
    <property type="match status" value="1"/>
</dbReference>
<evidence type="ECO:0000256" key="7">
    <source>
        <dbReference type="ARBA" id="ARBA00022958"/>
    </source>
</evidence>
<dbReference type="PRINTS" id="PR01459">
    <property type="entry name" value="KCNQCHANNEL"/>
</dbReference>
<dbReference type="EMBL" id="UYRU01042553">
    <property type="protein sequence ID" value="VDK76274.1"/>
    <property type="molecule type" value="Genomic_DNA"/>
</dbReference>
<organism evidence="15 16">
    <name type="scientific">Dibothriocephalus latus</name>
    <name type="common">Fish tapeworm</name>
    <name type="synonym">Diphyllobothrium latum</name>
    <dbReference type="NCBI Taxonomy" id="60516"/>
    <lineage>
        <taxon>Eukaryota</taxon>
        <taxon>Metazoa</taxon>
        <taxon>Spiralia</taxon>
        <taxon>Lophotrochozoa</taxon>
        <taxon>Platyhelminthes</taxon>
        <taxon>Cestoda</taxon>
        <taxon>Eucestoda</taxon>
        <taxon>Diphyllobothriidea</taxon>
        <taxon>Diphyllobothriidae</taxon>
        <taxon>Dibothriocephalus</taxon>
    </lineage>
</organism>
<feature type="transmembrane region" description="Helical" evidence="13">
    <location>
        <begin position="133"/>
        <end position="151"/>
    </location>
</feature>
<feature type="domain" description="Ion transport" evidence="14">
    <location>
        <begin position="64"/>
        <end position="289"/>
    </location>
</feature>
<evidence type="ECO:0000256" key="12">
    <source>
        <dbReference type="ARBA" id="ARBA00034430"/>
    </source>
</evidence>
<evidence type="ECO:0000256" key="8">
    <source>
        <dbReference type="ARBA" id="ARBA00022989"/>
    </source>
</evidence>
<evidence type="ECO:0000256" key="11">
    <source>
        <dbReference type="ARBA" id="ARBA00023303"/>
    </source>
</evidence>
<accession>A0A3P6UD69</accession>
<keyword evidence="6" id="KW-0851">Voltage-gated channel</keyword>
<evidence type="ECO:0000256" key="10">
    <source>
        <dbReference type="ARBA" id="ARBA00023136"/>
    </source>
</evidence>
<evidence type="ECO:0000256" key="4">
    <source>
        <dbReference type="ARBA" id="ARBA00022538"/>
    </source>
</evidence>